<comment type="subunit">
    <text evidence="2">Heterodimer of SbcC and SbcD.</text>
</comment>
<dbReference type="AlphaFoldDB" id="A0A941FRZ2"/>
<comment type="similarity">
    <text evidence="1">Belongs to the SMC family. SbcC subfamily.</text>
</comment>
<dbReference type="PANTHER" id="PTHR32114">
    <property type="entry name" value="ABC TRANSPORTER ABCH.3"/>
    <property type="match status" value="1"/>
</dbReference>
<feature type="domain" description="Rad50/SbcC-type AAA" evidence="4">
    <location>
        <begin position="6"/>
        <end position="120"/>
    </location>
</feature>
<proteinExistence type="inferred from homology"/>
<dbReference type="GO" id="GO:0016887">
    <property type="term" value="F:ATP hydrolysis activity"/>
    <property type="evidence" value="ECO:0007669"/>
    <property type="project" value="InterPro"/>
</dbReference>
<dbReference type="SUPFAM" id="SSF52540">
    <property type="entry name" value="P-loop containing nucleoside triphosphate hydrolases"/>
    <property type="match status" value="1"/>
</dbReference>
<protein>
    <recommendedName>
        <fullName evidence="3">Nuclease SbcCD subunit C</fullName>
    </recommendedName>
</protein>
<organism evidence="5 6">
    <name type="scientific">Peribacillus frigoritolerans</name>
    <dbReference type="NCBI Taxonomy" id="450367"/>
    <lineage>
        <taxon>Bacteria</taxon>
        <taxon>Bacillati</taxon>
        <taxon>Bacillota</taxon>
        <taxon>Bacilli</taxon>
        <taxon>Bacillales</taxon>
        <taxon>Bacillaceae</taxon>
        <taxon>Peribacillus</taxon>
    </lineage>
</organism>
<dbReference type="PANTHER" id="PTHR32114:SF2">
    <property type="entry name" value="ABC TRANSPORTER ABCH.3"/>
    <property type="match status" value="1"/>
</dbReference>
<accession>A0A941FRZ2</accession>
<comment type="caution">
    <text evidence="5">The sequence shown here is derived from an EMBL/GenBank/DDBJ whole genome shotgun (WGS) entry which is preliminary data.</text>
</comment>
<dbReference type="GO" id="GO:0006302">
    <property type="term" value="P:double-strand break repair"/>
    <property type="evidence" value="ECO:0007669"/>
    <property type="project" value="InterPro"/>
</dbReference>
<gene>
    <name evidence="5" type="ORF">KEH51_19650</name>
</gene>
<name>A0A941FRZ2_9BACI</name>
<dbReference type="EMBL" id="JAGTPW010000038">
    <property type="protein sequence ID" value="MBR8645517.1"/>
    <property type="molecule type" value="Genomic_DNA"/>
</dbReference>
<dbReference type="Pfam" id="PF13476">
    <property type="entry name" value="AAA_23"/>
    <property type="match status" value="1"/>
</dbReference>
<evidence type="ECO:0000256" key="3">
    <source>
        <dbReference type="ARBA" id="ARBA00013368"/>
    </source>
</evidence>
<dbReference type="Gene3D" id="3.40.50.300">
    <property type="entry name" value="P-loop containing nucleotide triphosphate hydrolases"/>
    <property type="match status" value="1"/>
</dbReference>
<evidence type="ECO:0000313" key="5">
    <source>
        <dbReference type="EMBL" id="MBR8645517.1"/>
    </source>
</evidence>
<evidence type="ECO:0000256" key="1">
    <source>
        <dbReference type="ARBA" id="ARBA00006930"/>
    </source>
</evidence>
<reference evidence="5" key="1">
    <citation type="submission" date="2021-04" db="EMBL/GenBank/DDBJ databases">
        <title>Whole genome sequencing of Enterococci isolates from hospitalized patients.</title>
        <authorList>
            <person name="Ogoti B.M."/>
            <person name="Onyambu F.G."/>
        </authorList>
    </citation>
    <scope>NUCLEOTIDE SEQUENCE</scope>
    <source>
        <strain evidence="5">242</strain>
    </source>
</reference>
<dbReference type="Proteomes" id="UP000680045">
    <property type="component" value="Unassembled WGS sequence"/>
</dbReference>
<evidence type="ECO:0000256" key="2">
    <source>
        <dbReference type="ARBA" id="ARBA00011322"/>
    </source>
</evidence>
<evidence type="ECO:0000259" key="4">
    <source>
        <dbReference type="Pfam" id="PF13476"/>
    </source>
</evidence>
<sequence>MRPDILTMQAFGPYAGRETIDFNSFGERTMFVISGKTGAGKTTIFDGISFAIYGKASGEDRSGQDLRSQFAEDDLLTEVSLQFILRGKTYLVTRSPQQERKKKAGEGTTTVGAKAELYEILPEGKKLLGANVREVEEKLKYSLDLMRTNSGKS</sequence>
<dbReference type="InterPro" id="IPR038729">
    <property type="entry name" value="Rad50/SbcC_AAA"/>
</dbReference>
<dbReference type="InterPro" id="IPR027417">
    <property type="entry name" value="P-loop_NTPase"/>
</dbReference>
<evidence type="ECO:0000313" key="6">
    <source>
        <dbReference type="Proteomes" id="UP000680045"/>
    </source>
</evidence>